<evidence type="ECO:0000313" key="13">
    <source>
        <dbReference type="Proteomes" id="UP001061070"/>
    </source>
</evidence>
<keyword evidence="13" id="KW-1185">Reference proteome</keyword>
<dbReference type="InterPro" id="IPR036909">
    <property type="entry name" value="Cyt_c-like_dom_sf"/>
</dbReference>
<feature type="domain" description="Cytochrome c" evidence="11">
    <location>
        <begin position="295"/>
        <end position="382"/>
    </location>
</feature>
<feature type="domain" description="Cytochrome c" evidence="11">
    <location>
        <begin position="24"/>
        <end position="127"/>
    </location>
</feature>
<dbReference type="SUPFAM" id="SSF46626">
    <property type="entry name" value="Cytochrome c"/>
    <property type="match status" value="3"/>
</dbReference>
<dbReference type="PANTHER" id="PTHR35008">
    <property type="entry name" value="BLL4482 PROTEIN-RELATED"/>
    <property type="match status" value="1"/>
</dbReference>
<keyword evidence="2" id="KW-1003">Cell membrane</keyword>
<proteinExistence type="predicted"/>
<dbReference type="Pfam" id="PF00034">
    <property type="entry name" value="Cytochrom_C"/>
    <property type="match status" value="1"/>
</dbReference>
<dbReference type="Gene3D" id="1.10.760.10">
    <property type="entry name" value="Cytochrome c-like domain"/>
    <property type="match status" value="2"/>
</dbReference>
<dbReference type="Pfam" id="PF13442">
    <property type="entry name" value="Cytochrome_CBB3"/>
    <property type="match status" value="1"/>
</dbReference>
<evidence type="ECO:0000256" key="2">
    <source>
        <dbReference type="ARBA" id="ARBA00022475"/>
    </source>
</evidence>
<evidence type="ECO:0000256" key="7">
    <source>
        <dbReference type="ARBA" id="ARBA00023004"/>
    </source>
</evidence>
<keyword evidence="7 9" id="KW-0408">Iron</keyword>
<comment type="subcellular location">
    <subcellularLocation>
        <location evidence="1">Cell membrane</location>
    </subcellularLocation>
</comment>
<feature type="chain" id="PRO_5045905695" evidence="10">
    <location>
        <begin position="22"/>
        <end position="396"/>
    </location>
</feature>
<name>A0ABQ0QFK1_9PROT</name>
<evidence type="ECO:0000256" key="5">
    <source>
        <dbReference type="ARBA" id="ARBA00022729"/>
    </source>
</evidence>
<evidence type="ECO:0000256" key="4">
    <source>
        <dbReference type="ARBA" id="ARBA00022723"/>
    </source>
</evidence>
<keyword evidence="8" id="KW-0472">Membrane</keyword>
<accession>A0ABQ0QFK1</accession>
<dbReference type="PROSITE" id="PS51007">
    <property type="entry name" value="CYTC"/>
    <property type="match status" value="3"/>
</dbReference>
<evidence type="ECO:0000256" key="8">
    <source>
        <dbReference type="ARBA" id="ARBA00023136"/>
    </source>
</evidence>
<dbReference type="InterPro" id="IPR009056">
    <property type="entry name" value="Cyt_c-like_dom"/>
</dbReference>
<dbReference type="PIRSF" id="PIRSF000018">
    <property type="entry name" value="Mb_ADH_cyt_c"/>
    <property type="match status" value="1"/>
</dbReference>
<evidence type="ECO:0000259" key="11">
    <source>
        <dbReference type="PROSITE" id="PS51007"/>
    </source>
</evidence>
<evidence type="ECO:0000256" key="1">
    <source>
        <dbReference type="ARBA" id="ARBA00004236"/>
    </source>
</evidence>
<evidence type="ECO:0000256" key="9">
    <source>
        <dbReference type="PROSITE-ProRule" id="PRU00433"/>
    </source>
</evidence>
<evidence type="ECO:0000256" key="6">
    <source>
        <dbReference type="ARBA" id="ARBA00022737"/>
    </source>
</evidence>
<dbReference type="InterPro" id="IPR014353">
    <property type="entry name" value="Membr-bd_ADH_cyt_c"/>
</dbReference>
<comment type="caution">
    <text evidence="12">The sequence shown here is derived from an EMBL/GenBank/DDBJ whole genome shotgun (WGS) entry which is preliminary data.</text>
</comment>
<sequence>MKYFLLVFAVIMAISARSAQAQTDLIERGKTLFRAADCAACHLSSDGQTLSGGKAFPLPFGTVYAVNITPDRETGIGAYTDEQWLRMMRTGVDRNGRHLYPVMPYTSYTFLNDADTLAIKAYLFTLKPVQAKAPENRLPFPFNQRWVMTFWNWFNNPDRRMTTDPHRTPEWNRGAYLVEALGHCDQCHTPRNFMFGLSGKAYAGTVQVGWRAYNLTSDTEHGLGGWSDSELFEYLSTGYAPHRGPASGPMAEAIENSLRYLPAEDIRAMIVYLRSIPARPNGPQRGKRVPGASGENEDVGRHIFQQACMGCHLENGAGRQSDWGALKGAHSLSDPAATNIIGVLRTGTSIKTEHGKMAMPSFTKAYTPQELAAISEYVLGHFGGVKAQIEPDRFKN</sequence>
<protein>
    <submittedName>
        <fullName evidence="12">Gluconate 2-dehydrogenase, cytochrome c subunit</fullName>
    </submittedName>
</protein>
<dbReference type="PANTHER" id="PTHR35008:SF8">
    <property type="entry name" value="ALCOHOL DEHYDROGENASE CYTOCHROME C SUBUNIT"/>
    <property type="match status" value="1"/>
</dbReference>
<feature type="domain" description="Cytochrome c" evidence="11">
    <location>
        <begin position="169"/>
        <end position="277"/>
    </location>
</feature>
<dbReference type="RefSeq" id="WP_099182452.1">
    <property type="nucleotide sequence ID" value="NZ_BAQW01000013.1"/>
</dbReference>
<keyword evidence="6" id="KW-0677">Repeat</keyword>
<gene>
    <name evidence="12" type="ORF">AA0228_2964</name>
</gene>
<evidence type="ECO:0000256" key="3">
    <source>
        <dbReference type="ARBA" id="ARBA00022617"/>
    </source>
</evidence>
<dbReference type="Proteomes" id="UP001061070">
    <property type="component" value="Unassembled WGS sequence"/>
</dbReference>
<evidence type="ECO:0000256" key="10">
    <source>
        <dbReference type="SAM" id="SignalP"/>
    </source>
</evidence>
<organism evidence="12 13">
    <name type="scientific">Gluconobacter frateurii NRIC 0228</name>
    <dbReference type="NCBI Taxonomy" id="1307946"/>
    <lineage>
        <taxon>Bacteria</taxon>
        <taxon>Pseudomonadati</taxon>
        <taxon>Pseudomonadota</taxon>
        <taxon>Alphaproteobacteria</taxon>
        <taxon>Acetobacterales</taxon>
        <taxon>Acetobacteraceae</taxon>
        <taxon>Gluconobacter</taxon>
    </lineage>
</organism>
<feature type="signal peptide" evidence="10">
    <location>
        <begin position="1"/>
        <end position="21"/>
    </location>
</feature>
<evidence type="ECO:0000313" key="12">
    <source>
        <dbReference type="EMBL" id="GBR17166.1"/>
    </source>
</evidence>
<dbReference type="EMBL" id="BAQW01000013">
    <property type="protein sequence ID" value="GBR17166.1"/>
    <property type="molecule type" value="Genomic_DNA"/>
</dbReference>
<keyword evidence="3 9" id="KW-0349">Heme</keyword>
<reference evidence="12" key="1">
    <citation type="submission" date="2013-04" db="EMBL/GenBank/DDBJ databases">
        <title>The genome sequencing project of 58 acetic acid bacteria.</title>
        <authorList>
            <person name="Okamoto-Kainuma A."/>
            <person name="Ishikawa M."/>
            <person name="Umino S."/>
            <person name="Koizumi Y."/>
            <person name="Shiwa Y."/>
            <person name="Yoshikawa H."/>
            <person name="Matsutani M."/>
            <person name="Matsushita K."/>
        </authorList>
    </citation>
    <scope>NUCLEOTIDE SEQUENCE</scope>
    <source>
        <strain evidence="12">NRIC 0228</strain>
    </source>
</reference>
<keyword evidence="5 10" id="KW-0732">Signal</keyword>
<dbReference type="InterPro" id="IPR051459">
    <property type="entry name" value="Cytochrome_c-type_DH"/>
</dbReference>
<keyword evidence="4 9" id="KW-0479">Metal-binding</keyword>